<dbReference type="EMBL" id="LNYL01000050">
    <property type="protein sequence ID" value="KTD24539.1"/>
    <property type="molecule type" value="Genomic_DNA"/>
</dbReference>
<dbReference type="Proteomes" id="UP000054908">
    <property type="component" value="Unassembled WGS sequence"/>
</dbReference>
<gene>
    <name evidence="1" type="ORF">Lmac_2626</name>
</gene>
<evidence type="ECO:0000313" key="1">
    <source>
        <dbReference type="EMBL" id="KTD24539.1"/>
    </source>
</evidence>
<reference evidence="1 2" key="1">
    <citation type="submission" date="2015-11" db="EMBL/GenBank/DDBJ databases">
        <title>Genomic analysis of 38 Legionella species identifies large and diverse effector repertoires.</title>
        <authorList>
            <person name="Burstein D."/>
            <person name="Amaro F."/>
            <person name="Zusman T."/>
            <person name="Lifshitz Z."/>
            <person name="Cohen O."/>
            <person name="Gilbert J.A."/>
            <person name="Pupko T."/>
            <person name="Shuman H.A."/>
            <person name="Segal G."/>
        </authorList>
    </citation>
    <scope>NUCLEOTIDE SEQUENCE [LARGE SCALE GENOMIC DNA]</scope>
    <source>
        <strain evidence="1 2">PX-1-G2-E2</strain>
    </source>
</reference>
<keyword evidence="2" id="KW-1185">Reference proteome</keyword>
<evidence type="ECO:0000313" key="2">
    <source>
        <dbReference type="Proteomes" id="UP000054908"/>
    </source>
</evidence>
<dbReference type="STRING" id="466.Lmac_2626"/>
<name>A0A0W0VWF2_9GAMM</name>
<dbReference type="AlphaFoldDB" id="A0A0W0VWF2"/>
<comment type="caution">
    <text evidence="1">The sequence shown here is derived from an EMBL/GenBank/DDBJ whole genome shotgun (WGS) entry which is preliminary data.</text>
</comment>
<dbReference type="PATRIC" id="fig|466.6.peg.2801"/>
<accession>A0A0W0VWF2</accession>
<sequence>MARIPFNALNAFEIRLVIRSFLPPYTTFPRLCPWFQESLTVDGAPDKPRDVLTPVLGLRKTKCAL</sequence>
<protein>
    <submittedName>
        <fullName evidence="1">Uncharacterized protein</fullName>
    </submittedName>
</protein>
<organism evidence="1 2">
    <name type="scientific">Legionella maceachernii</name>
    <dbReference type="NCBI Taxonomy" id="466"/>
    <lineage>
        <taxon>Bacteria</taxon>
        <taxon>Pseudomonadati</taxon>
        <taxon>Pseudomonadota</taxon>
        <taxon>Gammaproteobacteria</taxon>
        <taxon>Legionellales</taxon>
        <taxon>Legionellaceae</taxon>
        <taxon>Legionella</taxon>
    </lineage>
</organism>
<proteinExistence type="predicted"/>